<evidence type="ECO:0000313" key="2">
    <source>
        <dbReference type="Proteomes" id="UP000035088"/>
    </source>
</evidence>
<organism evidence="1 2">
    <name type="scientific">Gordonia araii NBRC 100433</name>
    <dbReference type="NCBI Taxonomy" id="1073574"/>
    <lineage>
        <taxon>Bacteria</taxon>
        <taxon>Bacillati</taxon>
        <taxon>Actinomycetota</taxon>
        <taxon>Actinomycetes</taxon>
        <taxon>Mycobacteriales</taxon>
        <taxon>Gordoniaceae</taxon>
        <taxon>Gordonia</taxon>
    </lineage>
</organism>
<proteinExistence type="predicted"/>
<keyword evidence="2" id="KW-1185">Reference proteome</keyword>
<reference evidence="1 2" key="1">
    <citation type="submission" date="2011-11" db="EMBL/GenBank/DDBJ databases">
        <title>Whole genome shotgun sequence of Gordonia araii NBRC 100433.</title>
        <authorList>
            <person name="Yoshida Y."/>
            <person name="Hosoyama A."/>
            <person name="Tsuchikane K."/>
            <person name="Katsumata H."/>
            <person name="Yamazaki S."/>
            <person name="Fujita N."/>
        </authorList>
    </citation>
    <scope>NUCLEOTIDE SEQUENCE [LARGE SCALE GENOMIC DNA]</scope>
    <source>
        <strain evidence="1 2">NBRC 100433</strain>
    </source>
</reference>
<dbReference type="AlphaFoldDB" id="G7GZ79"/>
<sequence>MGSGGNATRLESVRLDSMESARLAVDCHRVADSIDEHVALLRSGAYGSVRTQGSTTGYHRAVESVASRLAQRATELRAAARGLTARSGEIAEADDAAAQRIVRLDRGRWR</sequence>
<gene>
    <name evidence="1" type="ORF">GOARA_021_01420</name>
</gene>
<comment type="caution">
    <text evidence="1">The sequence shown here is derived from an EMBL/GenBank/DDBJ whole genome shotgun (WGS) entry which is preliminary data.</text>
</comment>
<dbReference type="STRING" id="1073574.GOARA_021_01420"/>
<evidence type="ECO:0000313" key="1">
    <source>
        <dbReference type="EMBL" id="GAB08904.1"/>
    </source>
</evidence>
<dbReference type="EMBL" id="BAEE01000021">
    <property type="protein sequence ID" value="GAB08904.1"/>
    <property type="molecule type" value="Genomic_DNA"/>
</dbReference>
<dbReference type="Proteomes" id="UP000035088">
    <property type="component" value="Unassembled WGS sequence"/>
</dbReference>
<accession>G7GZ79</accession>
<name>G7GZ79_9ACTN</name>
<evidence type="ECO:0008006" key="3">
    <source>
        <dbReference type="Google" id="ProtNLM"/>
    </source>
</evidence>
<protein>
    <recommendedName>
        <fullName evidence="3">ESX-1 secretion-associated protein</fullName>
    </recommendedName>
</protein>